<gene>
    <name evidence="4" type="ORF">PENTCL1PPCAC_18005</name>
</gene>
<keyword evidence="1" id="KW-0863">Zinc-finger</keyword>
<dbReference type="EMBL" id="BTSX01000004">
    <property type="protein sequence ID" value="GMS95830.1"/>
    <property type="molecule type" value="Genomic_DNA"/>
</dbReference>
<keyword evidence="5" id="KW-1185">Reference proteome</keyword>
<evidence type="ECO:0000313" key="5">
    <source>
        <dbReference type="Proteomes" id="UP001432027"/>
    </source>
</evidence>
<evidence type="ECO:0000256" key="1">
    <source>
        <dbReference type="PROSITE-ProRule" id="PRU00042"/>
    </source>
</evidence>
<dbReference type="PROSITE" id="PS50157">
    <property type="entry name" value="ZINC_FINGER_C2H2_2"/>
    <property type="match status" value="1"/>
</dbReference>
<evidence type="ECO:0000256" key="2">
    <source>
        <dbReference type="SAM" id="MobiDB-lite"/>
    </source>
</evidence>
<organism evidence="4 5">
    <name type="scientific">Pristionchus entomophagus</name>
    <dbReference type="NCBI Taxonomy" id="358040"/>
    <lineage>
        <taxon>Eukaryota</taxon>
        <taxon>Metazoa</taxon>
        <taxon>Ecdysozoa</taxon>
        <taxon>Nematoda</taxon>
        <taxon>Chromadorea</taxon>
        <taxon>Rhabditida</taxon>
        <taxon>Rhabditina</taxon>
        <taxon>Diplogasteromorpha</taxon>
        <taxon>Diplogasteroidea</taxon>
        <taxon>Neodiplogasteridae</taxon>
        <taxon>Pristionchus</taxon>
    </lineage>
</organism>
<dbReference type="GO" id="GO:0008270">
    <property type="term" value="F:zinc ion binding"/>
    <property type="evidence" value="ECO:0007669"/>
    <property type="project" value="UniProtKB-KW"/>
</dbReference>
<dbReference type="AlphaFoldDB" id="A0AAV5TN70"/>
<name>A0AAV5TN70_9BILA</name>
<comment type="caution">
    <text evidence="4">The sequence shown here is derived from an EMBL/GenBank/DDBJ whole genome shotgun (WGS) entry which is preliminary data.</text>
</comment>
<dbReference type="PROSITE" id="PS00028">
    <property type="entry name" value="ZINC_FINGER_C2H2_1"/>
    <property type="match status" value="1"/>
</dbReference>
<dbReference type="InterPro" id="IPR013087">
    <property type="entry name" value="Znf_C2H2_type"/>
</dbReference>
<evidence type="ECO:0000313" key="4">
    <source>
        <dbReference type="EMBL" id="GMS95830.1"/>
    </source>
</evidence>
<proteinExistence type="predicted"/>
<protein>
    <recommendedName>
        <fullName evidence="3">C2H2-type domain-containing protein</fullName>
    </recommendedName>
</protein>
<feature type="domain" description="C2H2-type" evidence="3">
    <location>
        <begin position="32"/>
        <end position="62"/>
    </location>
</feature>
<feature type="compositionally biased region" description="Basic and acidic residues" evidence="2">
    <location>
        <begin position="1"/>
        <end position="14"/>
    </location>
</feature>
<keyword evidence="1" id="KW-0479">Metal-binding</keyword>
<dbReference type="SUPFAM" id="SSF57667">
    <property type="entry name" value="beta-beta-alpha zinc fingers"/>
    <property type="match status" value="1"/>
</dbReference>
<sequence>KGHGSNKNETDKRFQHPSQRSNVSSSNVSTRFFCPISDCTKFYATKKLLTQHYVKSHNPKNEECEQCGLRFALKRDRVYHEKKRCRNRPTMNTQMTDKTKNGEKSAVLIRKGATTVILLKADTTESLMERIVSELNRKECNTVDGMSQTDDMPTPSSQPLIADSMSQSIQTLQYPPFHETRHVETSIDTDFDDFRHIETQTLPLFNSEPLDIHRYSWHD</sequence>
<evidence type="ECO:0000259" key="3">
    <source>
        <dbReference type="PROSITE" id="PS50157"/>
    </source>
</evidence>
<feature type="region of interest" description="Disordered" evidence="2">
    <location>
        <begin position="1"/>
        <end position="25"/>
    </location>
</feature>
<accession>A0AAV5TN70</accession>
<dbReference type="InterPro" id="IPR036236">
    <property type="entry name" value="Znf_C2H2_sf"/>
</dbReference>
<reference evidence="4" key="1">
    <citation type="submission" date="2023-10" db="EMBL/GenBank/DDBJ databases">
        <title>Genome assembly of Pristionchus species.</title>
        <authorList>
            <person name="Yoshida K."/>
            <person name="Sommer R.J."/>
        </authorList>
    </citation>
    <scope>NUCLEOTIDE SEQUENCE</scope>
    <source>
        <strain evidence="4">RS0144</strain>
    </source>
</reference>
<keyword evidence="1" id="KW-0862">Zinc</keyword>
<dbReference type="Proteomes" id="UP001432027">
    <property type="component" value="Unassembled WGS sequence"/>
</dbReference>
<feature type="non-terminal residue" evidence="4">
    <location>
        <position position="1"/>
    </location>
</feature>